<dbReference type="Gene3D" id="3.20.20.140">
    <property type="entry name" value="Metal-dependent hydrolases"/>
    <property type="match status" value="1"/>
</dbReference>
<dbReference type="SUPFAM" id="SSF51338">
    <property type="entry name" value="Composite domain of metallo-dependent hydrolases"/>
    <property type="match status" value="1"/>
</dbReference>
<dbReference type="GO" id="GO:0016812">
    <property type="term" value="F:hydrolase activity, acting on carbon-nitrogen (but not peptide) bonds, in cyclic amides"/>
    <property type="evidence" value="ECO:0007669"/>
    <property type="project" value="TreeGrafter"/>
</dbReference>
<name>A0AAU0MZD6_9GAMM</name>
<keyword evidence="4" id="KW-1185">Reference proteome</keyword>
<dbReference type="Pfam" id="PF07969">
    <property type="entry name" value="Amidohydro_3"/>
    <property type="match status" value="1"/>
</dbReference>
<organism evidence="3 4">
    <name type="scientific">Microbulbifer pacificus</name>
    <dbReference type="NCBI Taxonomy" id="407164"/>
    <lineage>
        <taxon>Bacteria</taxon>
        <taxon>Pseudomonadati</taxon>
        <taxon>Pseudomonadota</taxon>
        <taxon>Gammaproteobacteria</taxon>
        <taxon>Cellvibrionales</taxon>
        <taxon>Microbulbiferaceae</taxon>
        <taxon>Microbulbifer</taxon>
    </lineage>
</organism>
<dbReference type="InterPro" id="IPR023100">
    <property type="entry name" value="D-aminoacylase_insert_dom_sf"/>
</dbReference>
<sequence>MALVTPRVLAASIGILVASIELPSVAFATEYDLVINGGRVMDPETMYDDIANVGISDGRIVTITKDRITGKETINAKGLVVAPGFIDTHFHSIDPFATKMVVADGVTTGMDLEAGSTRVGEWYAIKEKAGWQVNFGTTTSLNQTRLLVHDPEVRVDEPIDATNAGGYIDEAAKDGVPGWSVTRSSIEQMNQIMRLLDEDLRQGALGLGAAPAYSARGVSSYELFEAQRTTARYGRLTSVHTRYHLNTQTPTEAPIALDEVLANAMVLRAPLLLAHDNDYGWWENEEKLKLARAQGYNVWAEYYPFAAGSTIISADFLRPDVWEKVNGYKYEETIYDPGADKFLTKDEYLKAVKERPGYFIVVHIPPRKKWMKYWLTIPEMVVASDAMQGVDKDGKLLPWDADVSHYAGHPRTASSYSTTLQLGRENGVPLMFTLAQLSYWNAKHLGDTGLEAMKERGRVQVGKIADLTLFDPKTVKANATYKAGENGLPPTGIPYVIVHGTIVVNKGNVLPVRPGQPIRFPVEEKGRFEPVSINKWLGEFSINVPDMQRLDDTGAAQVTQTK</sequence>
<dbReference type="Proteomes" id="UP001302477">
    <property type="component" value="Chromosome"/>
</dbReference>
<dbReference type="Gene3D" id="2.30.40.10">
    <property type="entry name" value="Urease, subunit C, domain 1"/>
    <property type="match status" value="1"/>
</dbReference>
<dbReference type="InterPro" id="IPR032466">
    <property type="entry name" value="Metal_Hydrolase"/>
</dbReference>
<dbReference type="InterPro" id="IPR013108">
    <property type="entry name" value="Amidohydro_3"/>
</dbReference>
<protein>
    <submittedName>
        <fullName evidence="3">Amidohydrolase family protein</fullName>
    </submittedName>
</protein>
<dbReference type="SUPFAM" id="SSF51556">
    <property type="entry name" value="Metallo-dependent hydrolases"/>
    <property type="match status" value="1"/>
</dbReference>
<dbReference type="GO" id="GO:0016811">
    <property type="term" value="F:hydrolase activity, acting on carbon-nitrogen (but not peptide) bonds, in linear amides"/>
    <property type="evidence" value="ECO:0007669"/>
    <property type="project" value="InterPro"/>
</dbReference>
<dbReference type="RefSeq" id="WP_318954413.1">
    <property type="nucleotide sequence ID" value="NZ_CP137555.1"/>
</dbReference>
<accession>A0AAU0MZD6</accession>
<gene>
    <name evidence="3" type="ORF">R5R33_02075</name>
</gene>
<dbReference type="EMBL" id="CP137555">
    <property type="protein sequence ID" value="WOX05950.1"/>
    <property type="molecule type" value="Genomic_DNA"/>
</dbReference>
<dbReference type="PANTHER" id="PTHR11647:SF1">
    <property type="entry name" value="COLLAPSIN RESPONSE MEDIATOR PROTEIN"/>
    <property type="match status" value="1"/>
</dbReference>
<dbReference type="KEGG" id="mpaf:R5R33_02075"/>
<feature type="chain" id="PRO_5043748206" evidence="1">
    <location>
        <begin position="29"/>
        <end position="562"/>
    </location>
</feature>
<dbReference type="GO" id="GO:0005829">
    <property type="term" value="C:cytosol"/>
    <property type="evidence" value="ECO:0007669"/>
    <property type="project" value="TreeGrafter"/>
</dbReference>
<keyword evidence="1" id="KW-0732">Signal</keyword>
<dbReference type="PANTHER" id="PTHR11647">
    <property type="entry name" value="HYDRANTOINASE/DIHYDROPYRIMIDINASE FAMILY MEMBER"/>
    <property type="match status" value="1"/>
</dbReference>
<dbReference type="Gene3D" id="3.30.1490.130">
    <property type="entry name" value="D-aminoacylase. Domain 3"/>
    <property type="match status" value="1"/>
</dbReference>
<evidence type="ECO:0000313" key="3">
    <source>
        <dbReference type="EMBL" id="WOX05950.1"/>
    </source>
</evidence>
<dbReference type="AlphaFoldDB" id="A0AAU0MZD6"/>
<feature type="signal peptide" evidence="1">
    <location>
        <begin position="1"/>
        <end position="28"/>
    </location>
</feature>
<evidence type="ECO:0000313" key="4">
    <source>
        <dbReference type="Proteomes" id="UP001302477"/>
    </source>
</evidence>
<evidence type="ECO:0000259" key="2">
    <source>
        <dbReference type="Pfam" id="PF07969"/>
    </source>
</evidence>
<feature type="domain" description="Amidohydrolase 3" evidence="2">
    <location>
        <begin position="72"/>
        <end position="133"/>
    </location>
</feature>
<proteinExistence type="predicted"/>
<dbReference type="InterPro" id="IPR011059">
    <property type="entry name" value="Metal-dep_hydrolase_composite"/>
</dbReference>
<dbReference type="InterPro" id="IPR050378">
    <property type="entry name" value="Metallo-dep_Hydrolases_sf"/>
</dbReference>
<reference evidence="3 4" key="1">
    <citation type="submission" date="2023-10" db="EMBL/GenBank/DDBJ databases">
        <title>Description of Microbulbifer bruguierae sp. nov., isolated from the sediments of mangrove plant Bruguiera sexangula and comparative genomic analyses of the genus Microbulbifer.</title>
        <authorList>
            <person name="Long M."/>
        </authorList>
    </citation>
    <scope>NUCLEOTIDE SEQUENCE [LARGE SCALE GENOMIC DNA]</scope>
    <source>
        <strain evidence="3 4">SPO729</strain>
    </source>
</reference>
<evidence type="ECO:0000256" key="1">
    <source>
        <dbReference type="SAM" id="SignalP"/>
    </source>
</evidence>